<name>A0A2P2LDJ4_RHIMU</name>
<protein>
    <submittedName>
        <fullName evidence="1">Uncharacterized protein</fullName>
    </submittedName>
</protein>
<evidence type="ECO:0000313" key="1">
    <source>
        <dbReference type="EMBL" id="MBX16038.1"/>
    </source>
</evidence>
<accession>A0A2P2LDJ4</accession>
<proteinExistence type="predicted"/>
<dbReference type="EMBL" id="GGEC01035554">
    <property type="protein sequence ID" value="MBX16038.1"/>
    <property type="molecule type" value="Transcribed_RNA"/>
</dbReference>
<reference evidence="1" key="1">
    <citation type="submission" date="2018-02" db="EMBL/GenBank/DDBJ databases">
        <title>Rhizophora mucronata_Transcriptome.</title>
        <authorList>
            <person name="Meera S.P."/>
            <person name="Sreeshan A."/>
            <person name="Augustine A."/>
        </authorList>
    </citation>
    <scope>NUCLEOTIDE SEQUENCE</scope>
    <source>
        <tissue evidence="1">Leaf</tissue>
    </source>
</reference>
<organism evidence="1">
    <name type="scientific">Rhizophora mucronata</name>
    <name type="common">Asiatic mangrove</name>
    <dbReference type="NCBI Taxonomy" id="61149"/>
    <lineage>
        <taxon>Eukaryota</taxon>
        <taxon>Viridiplantae</taxon>
        <taxon>Streptophyta</taxon>
        <taxon>Embryophyta</taxon>
        <taxon>Tracheophyta</taxon>
        <taxon>Spermatophyta</taxon>
        <taxon>Magnoliopsida</taxon>
        <taxon>eudicotyledons</taxon>
        <taxon>Gunneridae</taxon>
        <taxon>Pentapetalae</taxon>
        <taxon>rosids</taxon>
        <taxon>fabids</taxon>
        <taxon>Malpighiales</taxon>
        <taxon>Rhizophoraceae</taxon>
        <taxon>Rhizophora</taxon>
    </lineage>
</organism>
<sequence length="36" mass="4368">MERKLILLLFLFHHQNNCLRCNLCILNQENQKLTNV</sequence>
<dbReference type="AlphaFoldDB" id="A0A2P2LDJ4"/>